<gene>
    <name evidence="3" type="ORF">Cgig2_031533</name>
</gene>
<evidence type="ECO:0000256" key="1">
    <source>
        <dbReference type="SAM" id="Coils"/>
    </source>
</evidence>
<organism evidence="3 4">
    <name type="scientific">Carnegiea gigantea</name>
    <dbReference type="NCBI Taxonomy" id="171969"/>
    <lineage>
        <taxon>Eukaryota</taxon>
        <taxon>Viridiplantae</taxon>
        <taxon>Streptophyta</taxon>
        <taxon>Embryophyta</taxon>
        <taxon>Tracheophyta</taxon>
        <taxon>Spermatophyta</taxon>
        <taxon>Magnoliopsida</taxon>
        <taxon>eudicotyledons</taxon>
        <taxon>Gunneridae</taxon>
        <taxon>Pentapetalae</taxon>
        <taxon>Caryophyllales</taxon>
        <taxon>Cactineae</taxon>
        <taxon>Cactaceae</taxon>
        <taxon>Cactoideae</taxon>
        <taxon>Echinocereeae</taxon>
        <taxon>Carnegiea</taxon>
    </lineage>
</organism>
<accession>A0A9Q1K573</accession>
<comment type="caution">
    <text evidence="3">The sequence shown here is derived from an EMBL/GenBank/DDBJ whole genome shotgun (WGS) entry which is preliminary data.</text>
</comment>
<sequence length="588" mass="67243">MGKGQRWQREGEAELLLTQFLARELAATMYLGSNNHHRVRRHHHHRLNEEEGIDRHHPPTLAIDRQGDVSDDHHRPSSAGSLRRHIAASLMRHHQFSERNKHALQPLSPASYGSSLEMAAYNPAATPDSSVELRGRIGESSYSFKTSTELLKVLNRIWSLEEQHASNMSLVKSLKNELVHARTKIKELLRDQQANRHQVDELMKQISEGNLARKSKEQERIDAALRSVREELENERKLRKRSESLHRKLARELFEIKVSLSTTVKELEKERKSTELLEELCDEFAKGIREYARHVHDVRQKSDKDWTDMVDHDNLILHISESWLDERMQMKDREKSSIIDRLRPEIEAFIAARQISQVRTKDNSSPRDPKEGRYRHQSLESIPERTSAPQCTGHEDPAFADARADEISKAGPCNDEEQVELVLSGRKKSHSPCTSVQMSDPQNAPQEMDDRITETGEGTPTGINMLQKSEIYDALIKEGIQQRKKGYNDERHGSNSKTVDKLMSELVVSEGGSFPAEYESKDVSSGNPALRRNASPVRQWMNIMRSPDPRISNSSSKNVLAAKLQEPKSKEHKSKGQRSRLKFLKGLT</sequence>
<dbReference type="InterPro" id="IPR043424">
    <property type="entry name" value="BLT-like"/>
</dbReference>
<dbReference type="EMBL" id="JAKOGI010000338">
    <property type="protein sequence ID" value="KAJ8436592.1"/>
    <property type="molecule type" value="Genomic_DNA"/>
</dbReference>
<evidence type="ECO:0000313" key="4">
    <source>
        <dbReference type="Proteomes" id="UP001153076"/>
    </source>
</evidence>
<dbReference type="Proteomes" id="UP001153076">
    <property type="component" value="Unassembled WGS sequence"/>
</dbReference>
<feature type="region of interest" description="Disordered" evidence="2">
    <location>
        <begin position="357"/>
        <end position="396"/>
    </location>
</feature>
<reference evidence="3" key="1">
    <citation type="submission" date="2022-04" db="EMBL/GenBank/DDBJ databases">
        <title>Carnegiea gigantea Genome sequencing and assembly v2.</title>
        <authorList>
            <person name="Copetti D."/>
            <person name="Sanderson M.J."/>
            <person name="Burquez A."/>
            <person name="Wojciechowski M.F."/>
        </authorList>
    </citation>
    <scope>NUCLEOTIDE SEQUENCE</scope>
    <source>
        <strain evidence="3">SGP5-SGP5p</strain>
        <tissue evidence="3">Aerial part</tissue>
    </source>
</reference>
<proteinExistence type="predicted"/>
<dbReference type="OrthoDB" id="670909at2759"/>
<feature type="region of interest" description="Disordered" evidence="2">
    <location>
        <begin position="42"/>
        <end position="81"/>
    </location>
</feature>
<dbReference type="AlphaFoldDB" id="A0A9Q1K573"/>
<feature type="compositionally biased region" description="Basic and acidic residues" evidence="2">
    <location>
        <begin position="47"/>
        <end position="57"/>
    </location>
</feature>
<feature type="compositionally biased region" description="Basic and acidic residues" evidence="2">
    <location>
        <begin position="359"/>
        <end position="378"/>
    </location>
</feature>
<feature type="compositionally biased region" description="Basic residues" evidence="2">
    <location>
        <begin position="570"/>
        <end position="588"/>
    </location>
</feature>
<keyword evidence="1" id="KW-0175">Coiled coil</keyword>
<evidence type="ECO:0000313" key="3">
    <source>
        <dbReference type="EMBL" id="KAJ8436592.1"/>
    </source>
</evidence>
<name>A0A9Q1K573_9CARY</name>
<feature type="region of interest" description="Disordered" evidence="2">
    <location>
        <begin position="513"/>
        <end position="588"/>
    </location>
</feature>
<keyword evidence="4" id="KW-1185">Reference proteome</keyword>
<feature type="compositionally biased region" description="Polar residues" evidence="2">
    <location>
        <begin position="431"/>
        <end position="445"/>
    </location>
</feature>
<feature type="compositionally biased region" description="Basic and acidic residues" evidence="2">
    <location>
        <begin position="65"/>
        <end position="75"/>
    </location>
</feature>
<evidence type="ECO:0000256" key="2">
    <source>
        <dbReference type="SAM" id="MobiDB-lite"/>
    </source>
</evidence>
<dbReference type="PANTHER" id="PTHR31071:SF59">
    <property type="entry name" value="INTRACELLULAR PROTEIN TRANSPORTER USO1-LIKE PROTEIN"/>
    <property type="match status" value="1"/>
</dbReference>
<feature type="coiled-coil region" evidence="1">
    <location>
        <begin position="171"/>
        <end position="245"/>
    </location>
</feature>
<dbReference type="PANTHER" id="PTHR31071">
    <property type="entry name" value="GB|AAF24581.1"/>
    <property type="match status" value="1"/>
</dbReference>
<protein>
    <submittedName>
        <fullName evidence="3">Uncharacterized protein</fullName>
    </submittedName>
</protein>
<feature type="region of interest" description="Disordered" evidence="2">
    <location>
        <begin position="420"/>
        <end position="463"/>
    </location>
</feature>